<dbReference type="InterPro" id="IPR008250">
    <property type="entry name" value="ATPase_P-typ_transduc_dom_A_sf"/>
</dbReference>
<dbReference type="InterPro" id="IPR027256">
    <property type="entry name" value="P-typ_ATPase_IB"/>
</dbReference>
<dbReference type="InterPro" id="IPR006121">
    <property type="entry name" value="HMA_dom"/>
</dbReference>
<evidence type="ECO:0000256" key="3">
    <source>
        <dbReference type="ARBA" id="ARBA00006024"/>
    </source>
</evidence>
<dbReference type="Gene3D" id="2.70.150.10">
    <property type="entry name" value="Calcium-transporting ATPase, cytoplasmic transduction domain A"/>
    <property type="match status" value="1"/>
</dbReference>
<dbReference type="Pfam" id="PF00702">
    <property type="entry name" value="Hydrolase"/>
    <property type="match status" value="1"/>
</dbReference>
<dbReference type="GO" id="GO:0005524">
    <property type="term" value="F:ATP binding"/>
    <property type="evidence" value="ECO:0007669"/>
    <property type="project" value="UniProtKB-UniRule"/>
</dbReference>
<evidence type="ECO:0000313" key="20">
    <source>
        <dbReference type="Proteomes" id="UP000054093"/>
    </source>
</evidence>
<dbReference type="PANTHER" id="PTHR43520">
    <property type="entry name" value="ATP7, ISOFORM B"/>
    <property type="match status" value="1"/>
</dbReference>
<dbReference type="InterPro" id="IPR023214">
    <property type="entry name" value="HAD_sf"/>
</dbReference>
<evidence type="ECO:0000259" key="18">
    <source>
        <dbReference type="PROSITE" id="PS50846"/>
    </source>
</evidence>
<dbReference type="InterPro" id="IPR017969">
    <property type="entry name" value="Heavy-metal-associated_CS"/>
</dbReference>
<feature type="transmembrane region" description="Helical" evidence="17">
    <location>
        <begin position="484"/>
        <end position="516"/>
    </location>
</feature>
<keyword evidence="13" id="KW-0406">Ion transport</keyword>
<keyword evidence="9 17" id="KW-0547">Nucleotide-binding</keyword>
<evidence type="ECO:0000256" key="2">
    <source>
        <dbReference type="ARBA" id="ARBA00004236"/>
    </source>
</evidence>
<evidence type="ECO:0000256" key="16">
    <source>
        <dbReference type="ARBA" id="ARBA00040690"/>
    </source>
</evidence>
<keyword evidence="10 17" id="KW-0067">ATP-binding</keyword>
<dbReference type="InterPro" id="IPR001757">
    <property type="entry name" value="P_typ_ATPase"/>
</dbReference>
<dbReference type="PANTHER" id="PTHR43520:SF8">
    <property type="entry name" value="P-TYPE CU(+) TRANSPORTER"/>
    <property type="match status" value="1"/>
</dbReference>
<dbReference type="PROSITE" id="PS01047">
    <property type="entry name" value="HMA_1"/>
    <property type="match status" value="1"/>
</dbReference>
<evidence type="ECO:0000256" key="1">
    <source>
        <dbReference type="ARBA" id="ARBA00004127"/>
    </source>
</evidence>
<dbReference type="PROSITE" id="PS50846">
    <property type="entry name" value="HMA_2"/>
    <property type="match status" value="1"/>
</dbReference>
<dbReference type="InterPro" id="IPR036163">
    <property type="entry name" value="HMA_dom_sf"/>
</dbReference>
<dbReference type="GO" id="GO:0055070">
    <property type="term" value="P:copper ion homeostasis"/>
    <property type="evidence" value="ECO:0007669"/>
    <property type="project" value="TreeGrafter"/>
</dbReference>
<evidence type="ECO:0000256" key="15">
    <source>
        <dbReference type="ARBA" id="ARBA00037143"/>
    </source>
</evidence>
<keyword evidence="11" id="KW-1278">Translocase</keyword>
<dbReference type="Gene3D" id="3.30.70.100">
    <property type="match status" value="1"/>
</dbReference>
<dbReference type="InterPro" id="IPR021993">
    <property type="entry name" value="ATPase-cat-bd"/>
</dbReference>
<dbReference type="Pfam" id="PF00403">
    <property type="entry name" value="HMA"/>
    <property type="match status" value="1"/>
</dbReference>
<dbReference type="GO" id="GO:0012505">
    <property type="term" value="C:endomembrane system"/>
    <property type="evidence" value="ECO:0007669"/>
    <property type="project" value="UniProtKB-SubCell"/>
</dbReference>
<evidence type="ECO:0000313" key="19">
    <source>
        <dbReference type="EMBL" id="EFX41999.1"/>
    </source>
</evidence>
<gene>
    <name evidence="19" type="ORF">HSUHS5_0564</name>
</gene>
<dbReference type="InterPro" id="IPR036412">
    <property type="entry name" value="HAD-like_sf"/>
</dbReference>
<dbReference type="Pfam" id="PF12156">
    <property type="entry name" value="ATPase-cat_bd"/>
    <property type="match status" value="1"/>
</dbReference>
<evidence type="ECO:0000256" key="5">
    <source>
        <dbReference type="ARBA" id="ARBA00022475"/>
    </source>
</evidence>
<feature type="domain" description="HMA" evidence="18">
    <location>
        <begin position="120"/>
        <end position="186"/>
    </location>
</feature>
<evidence type="ECO:0000256" key="7">
    <source>
        <dbReference type="ARBA" id="ARBA00022692"/>
    </source>
</evidence>
<dbReference type="InterPro" id="IPR023298">
    <property type="entry name" value="ATPase_P-typ_TM_dom_sf"/>
</dbReference>
<keyword evidence="5 17" id="KW-1003">Cell membrane</keyword>
<comment type="subcellular location">
    <subcellularLocation>
        <location evidence="2 17">Cell membrane</location>
    </subcellularLocation>
    <subcellularLocation>
        <location evidence="1">Endomembrane system</location>
        <topology evidence="1">Multi-pass membrane protein</topology>
    </subcellularLocation>
</comment>
<sequence>MRPKISAPLQKKLLAFMRALKPIVSRLPLKCAHCKLPISSKPLSLETLHEKPLQTPLYFCCSGCKQVFLLLHSLELESFYTKLVDRTLEPITPIKEHDSNYYNSAYFLKNFTTPLKNGYLEISLLLENIHCAACVWLIERVLLKQEGIKKVQINYTAQRATLAFDPQKINIATILNTIASIGYRAQIYDPRIQDSHARKEEEKAFRALVVGIFASMNVMWIAIANYAGYFSGMDASMAFKLNVASWALASLTLAITGWQFLRGAFYGLKYKFVGMDFSVSVGALGVYGYSIYATFKGLEPYFESVCMLLTFISASKFLELKSRHKANAILDQLQNSLPLQVLVLELENGQIKRVLKEPQEVEIGARIEVLPGECVALDGILKSPSACVSTQAFNGETLPINLQSGDKLLAGYVNHAQAFIYQVTESFKLSFLSQMVQLIQKSFAQKPLLQQKADTLARFFSLVILFIALLGFVVWYFLAGLYKAFMVAMAVVVVACPCAFALAAPIALVVGVHLAFKKGVLFKKTESLEYLAKANTLFLDKTGTLSTGLSVADYKIHAPYNPSLLLSLIWHNSHPISQAISTFLKKDARPDISLQSIKQEEGGLEGHYQDQIVHAGSVAYLKSKGVEVGVLCADFACSINLTLVASFTLNSPLKPKAMQLVQTLKKKGLNLAILSGDSSTQVFEIAKSLNIACFAPLTPQQKLQHIEKALAKRQIVVMVGDGMNDTPSLAKAHVSICMHEGHDLSLLYSDVIVLNNSLEGVLEAFRTSTRVHRLIKQNLALSFLYNTLLIPLALCGLITPLIAALGMGLSSLLVVGNSLRLLSKDF</sequence>
<dbReference type="EMBL" id="ADHO01000104">
    <property type="protein sequence ID" value="EFX41999.1"/>
    <property type="molecule type" value="Genomic_DNA"/>
</dbReference>
<evidence type="ECO:0000256" key="8">
    <source>
        <dbReference type="ARBA" id="ARBA00022723"/>
    </source>
</evidence>
<dbReference type="Gene3D" id="3.40.1110.10">
    <property type="entry name" value="Calcium-transporting ATPase, cytoplasmic domain N"/>
    <property type="match status" value="1"/>
</dbReference>
<dbReference type="PRINTS" id="PR00943">
    <property type="entry name" value="CUATPASE"/>
</dbReference>
<evidence type="ECO:0000256" key="4">
    <source>
        <dbReference type="ARBA" id="ARBA00022448"/>
    </source>
</evidence>
<comment type="function">
    <text evidence="15">Probably involved in copper export.</text>
</comment>
<evidence type="ECO:0000256" key="11">
    <source>
        <dbReference type="ARBA" id="ARBA00022967"/>
    </source>
</evidence>
<keyword evidence="14 17" id="KW-0472">Membrane</keyword>
<dbReference type="GO" id="GO:0005886">
    <property type="term" value="C:plasma membrane"/>
    <property type="evidence" value="ECO:0007669"/>
    <property type="project" value="UniProtKB-SubCell"/>
</dbReference>
<dbReference type="PRINTS" id="PR00119">
    <property type="entry name" value="CATATPASE"/>
</dbReference>
<dbReference type="Gene3D" id="3.40.50.1000">
    <property type="entry name" value="HAD superfamily/HAD-like"/>
    <property type="match status" value="2"/>
</dbReference>
<proteinExistence type="inferred from homology"/>
<dbReference type="NCBIfam" id="TIGR01525">
    <property type="entry name" value="ATPase-IB_hvy"/>
    <property type="match status" value="1"/>
</dbReference>
<keyword evidence="8 17" id="KW-0479">Metal-binding</keyword>
<reference evidence="19 20" key="1">
    <citation type="journal article" date="2011" name="Vet. Res.">
        <title>Genome sequence of Helicobacter suis supports its role in gastric pathology.</title>
        <authorList>
            <person name="Vermoote M."/>
            <person name="Vandekerckhove T.T."/>
            <person name="Flahou B."/>
            <person name="Pasmans F."/>
            <person name="Smet A."/>
            <person name="De Groote D."/>
            <person name="Van Criekinge W."/>
            <person name="Ducatelle R."/>
            <person name="Haesebrouck F."/>
        </authorList>
    </citation>
    <scope>NUCLEOTIDE SEQUENCE [LARGE SCALE GENOMIC DNA]</scope>
    <source>
        <strain evidence="19 20">HS5</strain>
    </source>
</reference>
<dbReference type="SUPFAM" id="SSF55008">
    <property type="entry name" value="HMA, heavy metal-associated domain"/>
    <property type="match status" value="1"/>
</dbReference>
<feature type="transmembrane region" description="Helical" evidence="17">
    <location>
        <begin position="783"/>
        <end position="816"/>
    </location>
</feature>
<evidence type="ECO:0000256" key="9">
    <source>
        <dbReference type="ARBA" id="ARBA00022741"/>
    </source>
</evidence>
<evidence type="ECO:0000256" key="12">
    <source>
        <dbReference type="ARBA" id="ARBA00022989"/>
    </source>
</evidence>
<dbReference type="GO" id="GO:0005507">
    <property type="term" value="F:copper ion binding"/>
    <property type="evidence" value="ECO:0007669"/>
    <property type="project" value="TreeGrafter"/>
</dbReference>
<feature type="transmembrane region" description="Helical" evidence="17">
    <location>
        <begin position="456"/>
        <end position="478"/>
    </location>
</feature>
<dbReference type="CDD" id="cd00371">
    <property type="entry name" value="HMA"/>
    <property type="match status" value="1"/>
</dbReference>
<dbReference type="Proteomes" id="UP000054093">
    <property type="component" value="Unassembled WGS sequence"/>
</dbReference>
<evidence type="ECO:0000256" key="13">
    <source>
        <dbReference type="ARBA" id="ARBA00023065"/>
    </source>
</evidence>
<protein>
    <recommendedName>
        <fullName evidence="16">Copper-transporting ATPase</fullName>
    </recommendedName>
</protein>
<comment type="similarity">
    <text evidence="3 17">Belongs to the cation transport ATPase (P-type) (TC 3.A.3) family. Type IB subfamily.</text>
</comment>
<dbReference type="SUPFAM" id="SSF56784">
    <property type="entry name" value="HAD-like"/>
    <property type="match status" value="1"/>
</dbReference>
<keyword evidence="12 17" id="KW-1133">Transmembrane helix</keyword>
<dbReference type="AlphaFoldDB" id="E7G3N8"/>
<keyword evidence="6" id="KW-0597">Phosphoprotein</keyword>
<evidence type="ECO:0000256" key="14">
    <source>
        <dbReference type="ARBA" id="ARBA00023136"/>
    </source>
</evidence>
<keyword evidence="7 17" id="KW-0812">Transmembrane</keyword>
<feature type="transmembrane region" description="Helical" evidence="17">
    <location>
        <begin position="243"/>
        <end position="261"/>
    </location>
</feature>
<dbReference type="InterPro" id="IPR059000">
    <property type="entry name" value="ATPase_P-type_domA"/>
</dbReference>
<dbReference type="SUPFAM" id="SSF81665">
    <property type="entry name" value="Calcium ATPase, transmembrane domain M"/>
    <property type="match status" value="1"/>
</dbReference>
<accession>E7G3N8</accession>
<evidence type="ECO:0000256" key="10">
    <source>
        <dbReference type="ARBA" id="ARBA00022840"/>
    </source>
</evidence>
<dbReference type="SUPFAM" id="SSF81653">
    <property type="entry name" value="Calcium ATPase, transduction domain A"/>
    <property type="match status" value="1"/>
</dbReference>
<dbReference type="NCBIfam" id="TIGR01494">
    <property type="entry name" value="ATPase_P-type"/>
    <property type="match status" value="1"/>
</dbReference>
<feature type="transmembrane region" description="Helical" evidence="17">
    <location>
        <begin position="204"/>
        <end position="223"/>
    </location>
</feature>
<organism evidence="19 20">
    <name type="scientific">Helicobacter suis HS5</name>
    <dbReference type="NCBI Taxonomy" id="710394"/>
    <lineage>
        <taxon>Bacteria</taxon>
        <taxon>Pseudomonadati</taxon>
        <taxon>Campylobacterota</taxon>
        <taxon>Epsilonproteobacteria</taxon>
        <taxon>Campylobacterales</taxon>
        <taxon>Helicobacteraceae</taxon>
        <taxon>Helicobacter</taxon>
    </lineage>
</organism>
<dbReference type="InterPro" id="IPR023299">
    <property type="entry name" value="ATPase_P-typ_cyto_dom_N"/>
</dbReference>
<keyword evidence="4" id="KW-0813">Transport</keyword>
<dbReference type="GO" id="GO:0043682">
    <property type="term" value="F:P-type divalent copper transporter activity"/>
    <property type="evidence" value="ECO:0007669"/>
    <property type="project" value="TreeGrafter"/>
</dbReference>
<comment type="caution">
    <text evidence="19">The sequence shown here is derived from an EMBL/GenBank/DDBJ whole genome shotgun (WGS) entry which is preliminary data.</text>
</comment>
<evidence type="ECO:0000256" key="6">
    <source>
        <dbReference type="ARBA" id="ARBA00022553"/>
    </source>
</evidence>
<dbReference type="GO" id="GO:0016887">
    <property type="term" value="F:ATP hydrolysis activity"/>
    <property type="evidence" value="ECO:0007669"/>
    <property type="project" value="InterPro"/>
</dbReference>
<dbReference type="Gene3D" id="1.20.1110.10">
    <property type="entry name" value="Calcium-transporting ATPase, transmembrane domain"/>
    <property type="match status" value="1"/>
</dbReference>
<dbReference type="Pfam" id="PF00122">
    <property type="entry name" value="E1-E2_ATPase"/>
    <property type="match status" value="1"/>
</dbReference>
<name>E7G3N8_9HELI</name>
<evidence type="ECO:0000256" key="17">
    <source>
        <dbReference type="RuleBase" id="RU362081"/>
    </source>
</evidence>